<proteinExistence type="predicted"/>
<protein>
    <submittedName>
        <fullName evidence="1">Uncharacterized protein</fullName>
    </submittedName>
</protein>
<sequence>MEIAARNGWLVEEAERVEIEEDMWVEDLSVLERPLLLPQVCCVGQVTSYFNNRILFPTVSQLREKKLEIHIWVRWHKIL</sequence>
<organism evidence="1 2">
    <name type="scientific">Acer negundo</name>
    <name type="common">Box elder</name>
    <dbReference type="NCBI Taxonomy" id="4023"/>
    <lineage>
        <taxon>Eukaryota</taxon>
        <taxon>Viridiplantae</taxon>
        <taxon>Streptophyta</taxon>
        <taxon>Embryophyta</taxon>
        <taxon>Tracheophyta</taxon>
        <taxon>Spermatophyta</taxon>
        <taxon>Magnoliopsida</taxon>
        <taxon>eudicotyledons</taxon>
        <taxon>Gunneridae</taxon>
        <taxon>Pentapetalae</taxon>
        <taxon>rosids</taxon>
        <taxon>malvids</taxon>
        <taxon>Sapindales</taxon>
        <taxon>Sapindaceae</taxon>
        <taxon>Hippocastanoideae</taxon>
        <taxon>Acereae</taxon>
        <taxon>Acer</taxon>
    </lineage>
</organism>
<reference evidence="1" key="1">
    <citation type="journal article" date="2022" name="Plant J.">
        <title>Strategies of tolerance reflected in two North American maple genomes.</title>
        <authorList>
            <person name="McEvoy S.L."/>
            <person name="Sezen U.U."/>
            <person name="Trouern-Trend A."/>
            <person name="McMahon S.M."/>
            <person name="Schaberg P.G."/>
            <person name="Yang J."/>
            <person name="Wegrzyn J.L."/>
            <person name="Swenson N.G."/>
        </authorList>
    </citation>
    <scope>NUCLEOTIDE SEQUENCE</scope>
    <source>
        <strain evidence="1">91603</strain>
    </source>
</reference>
<comment type="caution">
    <text evidence="1">The sequence shown here is derived from an EMBL/GenBank/DDBJ whole genome shotgun (WGS) entry which is preliminary data.</text>
</comment>
<accession>A0AAD5JVG2</accession>
<evidence type="ECO:0000313" key="2">
    <source>
        <dbReference type="Proteomes" id="UP001064489"/>
    </source>
</evidence>
<name>A0AAD5JVG2_ACENE</name>
<keyword evidence="2" id="KW-1185">Reference proteome</keyword>
<dbReference type="AlphaFoldDB" id="A0AAD5JVG2"/>
<evidence type="ECO:0000313" key="1">
    <source>
        <dbReference type="EMBL" id="KAI9201774.1"/>
    </source>
</evidence>
<reference evidence="1" key="2">
    <citation type="submission" date="2023-02" db="EMBL/GenBank/DDBJ databases">
        <authorList>
            <person name="Swenson N.G."/>
            <person name="Wegrzyn J.L."/>
            <person name="Mcevoy S.L."/>
        </authorList>
    </citation>
    <scope>NUCLEOTIDE SEQUENCE</scope>
    <source>
        <strain evidence="1">91603</strain>
        <tissue evidence="1">Leaf</tissue>
    </source>
</reference>
<dbReference type="EMBL" id="JAJSOW010000001">
    <property type="protein sequence ID" value="KAI9201774.1"/>
    <property type="molecule type" value="Genomic_DNA"/>
</dbReference>
<dbReference type="Proteomes" id="UP001064489">
    <property type="component" value="Chromosome 9"/>
</dbReference>
<gene>
    <name evidence="1" type="ORF">LWI28_029037</name>
</gene>